<comment type="caution">
    <text evidence="5">The sequence shown here is derived from an EMBL/GenBank/DDBJ whole genome shotgun (WGS) entry which is preliminary data.</text>
</comment>
<dbReference type="PATRIC" id="fig|86176.4.peg.802"/>
<feature type="binding site" evidence="3">
    <location>
        <position position="437"/>
    </location>
    <ligand>
        <name>phosphoenolpyruvate</name>
        <dbReference type="ChEBI" id="CHEBI:58702"/>
    </ligand>
</feature>
<evidence type="ECO:0000313" key="6">
    <source>
        <dbReference type="Proteomes" id="UP000050455"/>
    </source>
</evidence>
<dbReference type="Pfam" id="PF01474">
    <property type="entry name" value="DAHP_synth_2"/>
    <property type="match status" value="1"/>
</dbReference>
<feature type="binding site" evidence="3">
    <location>
        <position position="753"/>
    </location>
    <ligand>
        <name>Mn(2+)</name>
        <dbReference type="ChEBI" id="CHEBI:29035"/>
    </ligand>
</feature>
<dbReference type="SUPFAM" id="SSF51569">
    <property type="entry name" value="Aldolase"/>
    <property type="match status" value="1"/>
</dbReference>
<dbReference type="InterPro" id="IPR002480">
    <property type="entry name" value="DAHP_synth_2"/>
</dbReference>
<feature type="binding site" evidence="3">
    <location>
        <position position="398"/>
    </location>
    <ligand>
        <name>Mn(2+)</name>
        <dbReference type="ChEBI" id="CHEBI:29035"/>
    </ligand>
</feature>
<dbReference type="InterPro" id="IPR013785">
    <property type="entry name" value="Aldolase_TIM"/>
</dbReference>
<name>A0A0P9UBI2_9PSED</name>
<evidence type="ECO:0000256" key="4">
    <source>
        <dbReference type="RuleBase" id="RU363071"/>
    </source>
</evidence>
<keyword evidence="3" id="KW-0170">Cobalt</keyword>
<keyword evidence="3" id="KW-0464">Manganese</keyword>
<keyword evidence="3" id="KW-0104">Cadmium</keyword>
<keyword evidence="2 4" id="KW-0808">Transferase</keyword>
<feature type="binding site" evidence="3">
    <location>
        <position position="649"/>
    </location>
    <ligand>
        <name>phosphoenolpyruvate</name>
        <dbReference type="ChEBI" id="CHEBI:58702"/>
    </ligand>
</feature>
<comment type="similarity">
    <text evidence="1 4">Belongs to the class-II DAHP synthase family.</text>
</comment>
<feature type="binding site" evidence="3">
    <location>
        <position position="618"/>
    </location>
    <ligand>
        <name>phosphoenolpyruvate</name>
        <dbReference type="ChEBI" id="CHEBI:58702"/>
    </ligand>
</feature>
<keyword evidence="6" id="KW-1185">Reference proteome</keyword>
<dbReference type="PANTHER" id="PTHR21337">
    <property type="entry name" value="PHOSPHO-2-DEHYDRO-3-DEOXYHEPTONATE ALDOLASE 1, 2"/>
    <property type="match status" value="1"/>
</dbReference>
<sequence>MANCLTPDFRPASTCLARSSRGTDRPDQRLQRVPKMRRKCLGTRTQCLDIQRLIEVGRHDQNDVALLYRQLPVMTVVQTPQQGRAKRFTVVGGPLVDDQPATGIEALLAALQKIPGQMPDARPDIGVKVDKDQVGRLCAVQQLQRIADADIQTRVVIKPHELHGQAGHIRAQLDDFHVFKRQELHAGLGQRTRTQPQKQRAVRRIVTQCADQHRAGVVVFQPARVSRKRAALLDGLAKLQKAIILYFQHADHAEVVVDLGQNSFYALTLFRHYRSWSSLRRAQNANCRASARLCHTLPGVMPSRWSALRWQSNSELLTCGPDCTTLEPIMSQPWSPDSWRALPIQQQPHYPDAAHLLKVEQTLASYPPLVFAGEARELRRQFAEVTQGRAFLLQGGDCAESFMEFSAAKIRDTFKVLLQMAIVMTFAAGCPVVKVGRMAGQFAKPRSANDEIIDGVTLPAYRGDIVNGIGFDEKSRVPDPERLLQAYNQSTATLNLLRAFAQGGFADLHQVHKWNLDFIANSALAEKYSQLAGRIDETLAFMRACGMDSSPQLRETSFFTAHEALLLNYEEAFVRRDSLTNDYYDCSAHMLWIGDRTRQLDGAHVEFLRGVNNPIGVKVGPSMNTDDLIRLIDILNPDNDPGRLNLIARMGANKVGDHLPQLIRAVEREGRKVLWSSDPMHGNTIKASSGYKTRDFAQILGEVKQFFQVHQAEGTYAGGIHIEMTGQNVTECIGGARPITEDGLSDRYHTHCDPRMNADQSLELAFLIAETLKQVRR</sequence>
<dbReference type="AlphaFoldDB" id="A0A0P9UBI2"/>
<accession>A0A0P9UBI2</accession>
<dbReference type="EMBL" id="LJQT01000326">
    <property type="protein sequence ID" value="KPX85586.1"/>
    <property type="molecule type" value="Genomic_DNA"/>
</dbReference>
<evidence type="ECO:0000256" key="3">
    <source>
        <dbReference type="PIRSR" id="PIRSR602480-1"/>
    </source>
</evidence>
<dbReference type="GO" id="GO:0003849">
    <property type="term" value="F:3-deoxy-7-phosphoheptulonate synthase activity"/>
    <property type="evidence" value="ECO:0007669"/>
    <property type="project" value="UniProtKB-EC"/>
</dbReference>
<evidence type="ECO:0000256" key="1">
    <source>
        <dbReference type="ARBA" id="ARBA00008911"/>
    </source>
</evidence>
<dbReference type="Proteomes" id="UP000050455">
    <property type="component" value="Unassembled WGS sequence"/>
</dbReference>
<feature type="binding site" evidence="3">
    <location>
        <position position="681"/>
    </location>
    <ligand>
        <name>Mn(2+)</name>
        <dbReference type="ChEBI" id="CHEBI:29035"/>
    </ligand>
</feature>
<evidence type="ECO:0000313" key="5">
    <source>
        <dbReference type="EMBL" id="KPX85586.1"/>
    </source>
</evidence>
<dbReference type="NCBIfam" id="TIGR01358">
    <property type="entry name" value="DAHP_synth_II"/>
    <property type="match status" value="1"/>
</dbReference>
<dbReference type="PANTHER" id="PTHR21337:SF0">
    <property type="entry name" value="PHOSPHO-2-DEHYDRO-3-DEOXYHEPTONATE ALDOLASE"/>
    <property type="match status" value="1"/>
</dbReference>
<reference evidence="5 6" key="1">
    <citation type="submission" date="2015-09" db="EMBL/GenBank/DDBJ databases">
        <title>Genome announcement of multiple Pseudomonas syringae strains.</title>
        <authorList>
            <person name="Thakur S."/>
            <person name="Wang P.W."/>
            <person name="Gong Y."/>
            <person name="Weir B.S."/>
            <person name="Guttman D.S."/>
        </authorList>
    </citation>
    <scope>NUCLEOTIDE SEQUENCE [LARGE SCALE GENOMIC DNA]</scope>
    <source>
        <strain evidence="5 6">ICMP6289</strain>
    </source>
</reference>
<comment type="catalytic activity">
    <reaction evidence="4">
        <text>D-erythrose 4-phosphate + phosphoenolpyruvate + H2O = 7-phospho-2-dehydro-3-deoxy-D-arabino-heptonate + phosphate</text>
        <dbReference type="Rhea" id="RHEA:14717"/>
        <dbReference type="ChEBI" id="CHEBI:15377"/>
        <dbReference type="ChEBI" id="CHEBI:16897"/>
        <dbReference type="ChEBI" id="CHEBI:43474"/>
        <dbReference type="ChEBI" id="CHEBI:58394"/>
        <dbReference type="ChEBI" id="CHEBI:58702"/>
        <dbReference type="EC" id="2.5.1.54"/>
    </reaction>
</comment>
<protein>
    <recommendedName>
        <fullName evidence="4">Phospho-2-dehydro-3-deoxyheptonate aldolase</fullName>
        <ecNumber evidence="4">2.5.1.54</ecNumber>
    </recommendedName>
</protein>
<dbReference type="EC" id="2.5.1.54" evidence="4"/>
<gene>
    <name evidence="5" type="ORF">ALO64_04808</name>
</gene>
<feature type="binding site" evidence="3">
    <location>
        <position position="723"/>
    </location>
    <ligand>
        <name>Mn(2+)</name>
        <dbReference type="ChEBI" id="CHEBI:29035"/>
    </ligand>
</feature>
<comment type="cofactor">
    <cofactor evidence="3">
        <name>Mn(2+)</name>
        <dbReference type="ChEBI" id="CHEBI:29035"/>
    </cofactor>
    <cofactor evidence="3">
        <name>Co(2+)</name>
        <dbReference type="ChEBI" id="CHEBI:48828"/>
    </cofactor>
    <cofactor evidence="3">
        <name>Cd(2+)</name>
        <dbReference type="ChEBI" id="CHEBI:48775"/>
    </cofactor>
    <text evidence="3">Binds 1 divalent cation per subunit. The enzyme is active with manganese, cobalt or cadmium ions.</text>
</comment>
<dbReference type="Gene3D" id="3.20.20.70">
    <property type="entry name" value="Aldolase class I"/>
    <property type="match status" value="1"/>
</dbReference>
<evidence type="ECO:0000256" key="2">
    <source>
        <dbReference type="ARBA" id="ARBA00022679"/>
    </source>
</evidence>
<organism evidence="5 6">
    <name type="scientific">Pseudomonas meliae</name>
    <dbReference type="NCBI Taxonomy" id="86176"/>
    <lineage>
        <taxon>Bacteria</taxon>
        <taxon>Pseudomonadati</taxon>
        <taxon>Pseudomonadota</taxon>
        <taxon>Gammaproteobacteria</taxon>
        <taxon>Pseudomonadales</taxon>
        <taxon>Pseudomonadaceae</taxon>
        <taxon>Pseudomonas</taxon>
    </lineage>
</organism>
<proteinExistence type="inferred from homology"/>
<dbReference type="GO" id="GO:0009073">
    <property type="term" value="P:aromatic amino acid family biosynthetic process"/>
    <property type="evidence" value="ECO:0007669"/>
    <property type="project" value="InterPro"/>
</dbReference>